<sequence>MPFVRIDLFSGRTEEQKANTARAITEALVQHAGCTPDSVQILFADVEKSDWATAGVLASRRGQ</sequence>
<evidence type="ECO:0000259" key="3">
    <source>
        <dbReference type="Pfam" id="PF01361"/>
    </source>
</evidence>
<keyword evidence="2" id="KW-0413">Isomerase</keyword>
<reference evidence="4 5" key="1">
    <citation type="submission" date="2022-03" db="EMBL/GenBank/DDBJ databases">
        <title>Complete genome analysis of Roseomonas KG 17.1 : a prolific producer of plant growth promoters.</title>
        <authorList>
            <person name="Saadouli I."/>
            <person name="Najjari A."/>
            <person name="Mosbah A."/>
            <person name="Ouzari H.I."/>
        </authorList>
    </citation>
    <scope>NUCLEOTIDE SEQUENCE [LARGE SCALE GENOMIC DNA]</scope>
    <source>
        <strain evidence="4 5">KG17-1</strain>
    </source>
</reference>
<evidence type="ECO:0000313" key="4">
    <source>
        <dbReference type="EMBL" id="MCI0752470.1"/>
    </source>
</evidence>
<accession>A0ABS9W0R0</accession>
<evidence type="ECO:0000313" key="5">
    <source>
        <dbReference type="Proteomes" id="UP001201985"/>
    </source>
</evidence>
<dbReference type="PANTHER" id="PTHR35530">
    <property type="entry name" value="TAUTOMERASE-RELATED"/>
    <property type="match status" value="1"/>
</dbReference>
<protein>
    <submittedName>
        <fullName evidence="4">Tautomerase family protein</fullName>
    </submittedName>
</protein>
<dbReference type="InterPro" id="IPR004370">
    <property type="entry name" value="4-OT-like_dom"/>
</dbReference>
<dbReference type="PANTHER" id="PTHR35530:SF1">
    <property type="entry name" value="2-HYDROXYMUCONATE TAUTOMERASE"/>
    <property type="match status" value="1"/>
</dbReference>
<name>A0ABS9W0R0_9PROT</name>
<dbReference type="InterPro" id="IPR014347">
    <property type="entry name" value="Tautomerase/MIF_sf"/>
</dbReference>
<organism evidence="4 5">
    <name type="scientific">Teichococcus vastitatis</name>
    <dbReference type="NCBI Taxonomy" id="2307076"/>
    <lineage>
        <taxon>Bacteria</taxon>
        <taxon>Pseudomonadati</taxon>
        <taxon>Pseudomonadota</taxon>
        <taxon>Alphaproteobacteria</taxon>
        <taxon>Acetobacterales</taxon>
        <taxon>Roseomonadaceae</taxon>
        <taxon>Roseomonas</taxon>
    </lineage>
</organism>
<dbReference type="EMBL" id="JALBUU010000004">
    <property type="protein sequence ID" value="MCI0752470.1"/>
    <property type="molecule type" value="Genomic_DNA"/>
</dbReference>
<comment type="caution">
    <text evidence="4">The sequence shown here is derived from an EMBL/GenBank/DDBJ whole genome shotgun (WGS) entry which is preliminary data.</text>
</comment>
<comment type="similarity">
    <text evidence="1">Belongs to the 4-oxalocrotonate tautomerase family.</text>
</comment>
<dbReference type="Pfam" id="PF01361">
    <property type="entry name" value="Tautomerase"/>
    <property type="match status" value="1"/>
</dbReference>
<evidence type="ECO:0000256" key="2">
    <source>
        <dbReference type="ARBA" id="ARBA00023235"/>
    </source>
</evidence>
<dbReference type="SUPFAM" id="SSF55331">
    <property type="entry name" value="Tautomerase/MIF"/>
    <property type="match status" value="1"/>
</dbReference>
<proteinExistence type="inferred from homology"/>
<evidence type="ECO:0000256" key="1">
    <source>
        <dbReference type="ARBA" id="ARBA00006723"/>
    </source>
</evidence>
<dbReference type="Gene3D" id="3.30.429.10">
    <property type="entry name" value="Macrophage Migration Inhibitory Factor"/>
    <property type="match status" value="1"/>
</dbReference>
<gene>
    <name evidence="4" type="ORF">MON41_01665</name>
</gene>
<keyword evidence="5" id="KW-1185">Reference proteome</keyword>
<dbReference type="Proteomes" id="UP001201985">
    <property type="component" value="Unassembled WGS sequence"/>
</dbReference>
<feature type="domain" description="4-oxalocrotonate tautomerase-like" evidence="3">
    <location>
        <begin position="2"/>
        <end position="57"/>
    </location>
</feature>